<dbReference type="PANTHER" id="PTHR13200">
    <property type="entry name" value="EEF1A LYSINE METHYLTRANSFERASE 1"/>
    <property type="match status" value="1"/>
</dbReference>
<evidence type="ECO:0000313" key="6">
    <source>
        <dbReference type="EMBL" id="KAF8778302.1"/>
    </source>
</evidence>
<dbReference type="Proteomes" id="UP000807504">
    <property type="component" value="Unassembled WGS sequence"/>
</dbReference>
<dbReference type="GO" id="GO:0032259">
    <property type="term" value="P:methylation"/>
    <property type="evidence" value="ECO:0007669"/>
    <property type="project" value="UniProtKB-KW"/>
</dbReference>
<dbReference type="InterPro" id="IPR002052">
    <property type="entry name" value="DNA_methylase_N6_adenine_CS"/>
</dbReference>
<evidence type="ECO:0000256" key="4">
    <source>
        <dbReference type="ARBA" id="ARBA00022679"/>
    </source>
</evidence>
<dbReference type="GO" id="GO:0005737">
    <property type="term" value="C:cytoplasm"/>
    <property type="evidence" value="ECO:0007669"/>
    <property type="project" value="UniProtKB-SubCell"/>
</dbReference>
<dbReference type="AlphaFoldDB" id="A0A8T0EQW1"/>
<dbReference type="InterPro" id="IPR041370">
    <property type="entry name" value="Mlase_EEF1AKMT1/ZCCHC4"/>
</dbReference>
<evidence type="ECO:0000256" key="5">
    <source>
        <dbReference type="HAMAP-Rule" id="MF_03187"/>
    </source>
</evidence>
<comment type="caution">
    <text evidence="6">The sequence shown here is derived from an EMBL/GenBank/DDBJ whole genome shotgun (WGS) entry which is preliminary data.</text>
</comment>
<dbReference type="GO" id="GO:0003676">
    <property type="term" value="F:nucleic acid binding"/>
    <property type="evidence" value="ECO:0007669"/>
    <property type="project" value="InterPro"/>
</dbReference>
<keyword evidence="3 5" id="KW-0489">Methyltransferase</keyword>
<name>A0A8T0EQW1_ARGBR</name>
<evidence type="ECO:0000256" key="3">
    <source>
        <dbReference type="ARBA" id="ARBA00022603"/>
    </source>
</evidence>
<dbReference type="InterPro" id="IPR019369">
    <property type="entry name" value="Efm5/EEF1AKMT1"/>
</dbReference>
<evidence type="ECO:0000256" key="1">
    <source>
        <dbReference type="ARBA" id="ARBA00004496"/>
    </source>
</evidence>
<evidence type="ECO:0000256" key="2">
    <source>
        <dbReference type="ARBA" id="ARBA00022490"/>
    </source>
</evidence>
<comment type="function">
    <text evidence="5">S-adenosyl-L-methionine-dependent protein-lysine N-methyltransferase that methylates elongation factor 1-alpha.</text>
</comment>
<comment type="subcellular location">
    <subcellularLocation>
        <location evidence="1 5">Cytoplasm</location>
    </subcellularLocation>
</comment>
<dbReference type="EC" id="2.1.1.-" evidence="5"/>
<keyword evidence="7" id="KW-1185">Reference proteome</keyword>
<dbReference type="HAMAP" id="MF_03187">
    <property type="entry name" value="Methyltr_EFM5"/>
    <property type="match status" value="1"/>
</dbReference>
<sequence>MEEKTNVESTDFEQTQLARLIHAKNIIESYSSNNGVDDDDLVLSEEARLALLSHLEEVYKSTAEAESTFVEEDWELSQFWYDEETSTLLAKAALECVGENGRIACVSSPSVYNQLRKISESKKHYLFEYDKRFQDKFPGQFVFYDYKSPLQLDSKLSSYFDLVIADPPFLSEECLEKFTQTINFLTDKKVILCTGAIMEEAAKKLLNLQTCNFKPQHEKKLGNEFKCYANFNLDEIIASIKK</sequence>
<accession>A0A8T0EQW1</accession>
<dbReference type="PROSITE" id="PS00092">
    <property type="entry name" value="N6_MTASE"/>
    <property type="match status" value="1"/>
</dbReference>
<dbReference type="EMBL" id="JABXBU010002072">
    <property type="protein sequence ID" value="KAF8778302.1"/>
    <property type="molecule type" value="Genomic_DNA"/>
</dbReference>
<evidence type="ECO:0000313" key="7">
    <source>
        <dbReference type="Proteomes" id="UP000807504"/>
    </source>
</evidence>
<reference evidence="6" key="1">
    <citation type="journal article" date="2020" name="bioRxiv">
        <title>Chromosome-level reference genome of the European wasp spider Argiope bruennichi: a resource for studies on range expansion and evolutionary adaptation.</title>
        <authorList>
            <person name="Sheffer M.M."/>
            <person name="Hoppe A."/>
            <person name="Krehenwinkel H."/>
            <person name="Uhl G."/>
            <person name="Kuss A.W."/>
            <person name="Jensen L."/>
            <person name="Jensen C."/>
            <person name="Gillespie R.G."/>
            <person name="Hoff K.J."/>
            <person name="Prost S."/>
        </authorList>
    </citation>
    <scope>NUCLEOTIDE SEQUENCE</scope>
</reference>
<dbReference type="Pfam" id="PF10237">
    <property type="entry name" value="N6-adenineMlase"/>
    <property type="match status" value="1"/>
</dbReference>
<keyword evidence="4 5" id="KW-0808">Transferase</keyword>
<comment type="similarity">
    <text evidence="5">Belongs to the class I-like SAM-binding methyltransferase superfamily. EFM5 family.</text>
</comment>
<gene>
    <name evidence="6" type="ORF">HNY73_015036</name>
</gene>
<organism evidence="6 7">
    <name type="scientific">Argiope bruennichi</name>
    <name type="common">Wasp spider</name>
    <name type="synonym">Aranea bruennichi</name>
    <dbReference type="NCBI Taxonomy" id="94029"/>
    <lineage>
        <taxon>Eukaryota</taxon>
        <taxon>Metazoa</taxon>
        <taxon>Ecdysozoa</taxon>
        <taxon>Arthropoda</taxon>
        <taxon>Chelicerata</taxon>
        <taxon>Arachnida</taxon>
        <taxon>Araneae</taxon>
        <taxon>Araneomorphae</taxon>
        <taxon>Entelegynae</taxon>
        <taxon>Araneoidea</taxon>
        <taxon>Araneidae</taxon>
        <taxon>Argiope</taxon>
    </lineage>
</organism>
<dbReference type="PANTHER" id="PTHR13200:SF0">
    <property type="entry name" value="EEF1A LYSINE METHYLTRANSFERASE 1"/>
    <property type="match status" value="1"/>
</dbReference>
<protein>
    <recommendedName>
        <fullName evidence="5">Protein-lysine N-methyltransferase HNY73_015036</fullName>
        <ecNumber evidence="5">2.1.1.-</ecNumber>
    </recommendedName>
</protein>
<reference evidence="6" key="2">
    <citation type="submission" date="2020-06" db="EMBL/GenBank/DDBJ databases">
        <authorList>
            <person name="Sheffer M."/>
        </authorList>
    </citation>
    <scope>NUCLEOTIDE SEQUENCE</scope>
</reference>
<keyword evidence="2 5" id="KW-0963">Cytoplasm</keyword>
<proteinExistence type="inferred from homology"/>
<dbReference type="GO" id="GO:0016279">
    <property type="term" value="F:protein-lysine N-methyltransferase activity"/>
    <property type="evidence" value="ECO:0007669"/>
    <property type="project" value="UniProtKB-UniRule"/>
</dbReference>